<dbReference type="HAMAP" id="MF_01463_B">
    <property type="entry name" value="SecD_B"/>
    <property type="match status" value="1"/>
</dbReference>
<dbReference type="Gene3D" id="3.30.70.3220">
    <property type="match status" value="1"/>
</dbReference>
<feature type="transmembrane region" description="Helical" evidence="9">
    <location>
        <begin position="932"/>
        <end position="950"/>
    </location>
</feature>
<dbReference type="PRINTS" id="PR01755">
    <property type="entry name" value="SECFTRNLCASE"/>
</dbReference>
<dbReference type="Gene3D" id="3.30.1360.200">
    <property type="match status" value="1"/>
</dbReference>
<evidence type="ECO:0000256" key="1">
    <source>
        <dbReference type="ARBA" id="ARBA00004651"/>
    </source>
</evidence>
<comment type="similarity">
    <text evidence="9">Belongs to the SecD/SecF family. SecD subfamily.</text>
</comment>
<evidence type="ECO:0000256" key="3">
    <source>
        <dbReference type="ARBA" id="ARBA00022475"/>
    </source>
</evidence>
<dbReference type="InterPro" id="IPR005791">
    <property type="entry name" value="SecD"/>
</dbReference>
<dbReference type="InterPro" id="IPR054384">
    <property type="entry name" value="SecDF_P1_head"/>
</dbReference>
<keyword evidence="7 9" id="KW-0811">Translocation</keyword>
<protein>
    <recommendedName>
        <fullName evidence="9 10">Multifunctional fusion protein</fullName>
    </recommendedName>
    <domain>
        <recommendedName>
            <fullName evidence="9">Protein translocase subunit SecD</fullName>
        </recommendedName>
    </domain>
    <domain>
        <recommendedName>
            <fullName evidence="10">Protein-export membrane protein SecF</fullName>
        </recommendedName>
    </domain>
</protein>
<evidence type="ECO:0000313" key="15">
    <source>
        <dbReference type="Proteomes" id="UP001580928"/>
    </source>
</evidence>
<dbReference type="InterPro" id="IPR022646">
    <property type="entry name" value="SecD/SecF_CS"/>
</dbReference>
<evidence type="ECO:0000256" key="10">
    <source>
        <dbReference type="HAMAP-Rule" id="MF_01464"/>
    </source>
</evidence>
<feature type="transmembrane region" description="Helical" evidence="9">
    <location>
        <begin position="611"/>
        <end position="632"/>
    </location>
</feature>
<dbReference type="Proteomes" id="UP001580928">
    <property type="component" value="Unassembled WGS sequence"/>
</dbReference>
<dbReference type="RefSeq" id="WP_375555948.1">
    <property type="nucleotide sequence ID" value="NZ_JBBVGT010000001.1"/>
</dbReference>
<evidence type="ECO:0000256" key="4">
    <source>
        <dbReference type="ARBA" id="ARBA00022692"/>
    </source>
</evidence>
<dbReference type="InterPro" id="IPR048634">
    <property type="entry name" value="SecD_SecF_C"/>
</dbReference>
<name>A0ABV5CA03_9SPHI</name>
<comment type="subunit">
    <text evidence="10">Forms a complex with SecD. Part of the essential Sec protein translocation apparatus which comprises SecA, SecYEG and auxiliary proteins SecDF. Other proteins may also be involved.</text>
</comment>
<evidence type="ECO:0000256" key="5">
    <source>
        <dbReference type="ARBA" id="ARBA00022927"/>
    </source>
</evidence>
<dbReference type="NCBIfam" id="TIGR01129">
    <property type="entry name" value="secD"/>
    <property type="match status" value="1"/>
</dbReference>
<feature type="transmembrane region" description="Helical" evidence="9">
    <location>
        <begin position="956"/>
        <end position="981"/>
    </location>
</feature>
<feature type="transmembrane region" description="Helical" evidence="9">
    <location>
        <begin position="7"/>
        <end position="27"/>
    </location>
</feature>
<comment type="similarity">
    <text evidence="10">Belongs to the SecD/SecF family. SecF subfamily.</text>
</comment>
<feature type="transmembrane region" description="Helical" evidence="9">
    <location>
        <begin position="698"/>
        <end position="715"/>
    </location>
</feature>
<evidence type="ECO:0000256" key="8">
    <source>
        <dbReference type="ARBA" id="ARBA00023136"/>
    </source>
</evidence>
<dbReference type="Pfam" id="PF02355">
    <property type="entry name" value="SecD_SecF_C"/>
    <property type="match status" value="2"/>
</dbReference>
<organism evidence="14 15">
    <name type="scientific">Albibacterium profundi</name>
    <dbReference type="NCBI Taxonomy" id="3134906"/>
    <lineage>
        <taxon>Bacteria</taxon>
        <taxon>Pseudomonadati</taxon>
        <taxon>Bacteroidota</taxon>
        <taxon>Sphingobacteriia</taxon>
        <taxon>Sphingobacteriales</taxon>
        <taxon>Sphingobacteriaceae</taxon>
        <taxon>Albibacterium</taxon>
    </lineage>
</organism>
<dbReference type="InterPro" id="IPR055344">
    <property type="entry name" value="SecD_SecF_C_bact"/>
</dbReference>
<gene>
    <name evidence="14" type="primary">secDF</name>
    <name evidence="9" type="synonym">secD</name>
    <name evidence="10" type="synonym">secF</name>
    <name evidence="14" type="ORF">WKR92_00830</name>
</gene>
<dbReference type="InterPro" id="IPR005665">
    <property type="entry name" value="SecF_bac"/>
</dbReference>
<keyword evidence="15" id="KW-1185">Reference proteome</keyword>
<dbReference type="NCBIfam" id="TIGR00966">
    <property type="entry name" value="transloc_SecF"/>
    <property type="match status" value="1"/>
</dbReference>
<dbReference type="PANTHER" id="PTHR30081:SF1">
    <property type="entry name" value="PROTEIN TRANSLOCASE SUBUNIT SECD"/>
    <property type="match status" value="1"/>
</dbReference>
<evidence type="ECO:0000259" key="13">
    <source>
        <dbReference type="Pfam" id="PF22599"/>
    </source>
</evidence>
<evidence type="ECO:0000256" key="6">
    <source>
        <dbReference type="ARBA" id="ARBA00022989"/>
    </source>
</evidence>
<feature type="domain" description="Protein translocase subunit SecDF P1" evidence="12">
    <location>
        <begin position="179"/>
        <end position="236"/>
    </location>
</feature>
<feature type="transmembrane region" description="Helical" evidence="9">
    <location>
        <begin position="881"/>
        <end position="900"/>
    </location>
</feature>
<dbReference type="Pfam" id="PF07549">
    <property type="entry name" value="Sec_GG"/>
    <property type="match status" value="1"/>
</dbReference>
<evidence type="ECO:0000256" key="7">
    <source>
        <dbReference type="ARBA" id="ARBA00023010"/>
    </source>
</evidence>
<evidence type="ECO:0000313" key="14">
    <source>
        <dbReference type="EMBL" id="MFB5944366.1"/>
    </source>
</evidence>
<dbReference type="NCBIfam" id="NF009585">
    <property type="entry name" value="PRK13024.1-5"/>
    <property type="match status" value="1"/>
</dbReference>
<dbReference type="EMBL" id="JBBVGT010000001">
    <property type="protein sequence ID" value="MFB5944366.1"/>
    <property type="molecule type" value="Genomic_DNA"/>
</dbReference>
<comment type="subunit">
    <text evidence="9">Forms a complex with SecF. Part of the essential Sec protein translocation apparatus which comprises SecA, SecYEG and auxiliary proteins SecDF. Other proteins may also be involved.</text>
</comment>
<comment type="caution">
    <text evidence="14">The sequence shown here is derived from an EMBL/GenBank/DDBJ whole genome shotgun (WGS) entry which is preliminary data.</text>
</comment>
<evidence type="ECO:0000259" key="11">
    <source>
        <dbReference type="Pfam" id="PF02355"/>
    </source>
</evidence>
<feature type="domain" description="Protein export membrane protein SecD/SecF C-terminal" evidence="11">
    <location>
        <begin position="496"/>
        <end position="668"/>
    </location>
</feature>
<dbReference type="Gene3D" id="1.20.1640.10">
    <property type="entry name" value="Multidrug efflux transporter AcrB transmembrane domain"/>
    <property type="match status" value="2"/>
</dbReference>
<keyword evidence="2 9" id="KW-0813">Transport</keyword>
<keyword evidence="3 9" id="KW-1003">Cell membrane</keyword>
<dbReference type="InterPro" id="IPR022645">
    <property type="entry name" value="SecD/SecF_bac"/>
</dbReference>
<feature type="transmembrane region" description="Helical" evidence="9">
    <location>
        <begin position="820"/>
        <end position="838"/>
    </location>
</feature>
<feature type="transmembrane region" description="Helical" evidence="9">
    <location>
        <begin position="569"/>
        <end position="590"/>
    </location>
</feature>
<feature type="domain" description="SecDF P1 head subdomain" evidence="13">
    <location>
        <begin position="394"/>
        <end position="494"/>
    </location>
</feature>
<accession>A0ABV5CA03</accession>
<keyword evidence="6 9" id="KW-1133">Transmembrane helix</keyword>
<proteinExistence type="inferred from homology"/>
<dbReference type="InterPro" id="IPR048631">
    <property type="entry name" value="SecD_1st"/>
</dbReference>
<dbReference type="SUPFAM" id="SSF82866">
    <property type="entry name" value="Multidrug efflux transporter AcrB transmembrane domain"/>
    <property type="match status" value="2"/>
</dbReference>
<comment type="function">
    <text evidence="9">Part of the Sec protein translocase complex. Interacts with the SecYEG preprotein conducting channel. SecDF uses the proton motive force (PMF) to complete protein translocation after the ATP-dependent function of SecA.</text>
</comment>
<feature type="domain" description="Protein export membrane protein SecD/SecF C-terminal" evidence="11">
    <location>
        <begin position="798"/>
        <end position="985"/>
    </location>
</feature>
<feature type="transmembrane region" description="Helical" evidence="9">
    <location>
        <begin position="638"/>
        <end position="663"/>
    </location>
</feature>
<keyword evidence="8 9" id="KW-0472">Membrane</keyword>
<keyword evidence="5 9" id="KW-0653">Protein transport</keyword>
<sequence length="1004" mass="109578">MQGKGIIKFFIVVVTLACLYSISFTFVTRSVENDAAAYAQGDQERERAYLDSMANEPVYNLGFAKYTYQEAKEREIALGLDLRGGMNVTMEISLEELILNLAGNTEDENFHQALRNATERSKQSQTDYVTLFGEELKQLSPNTSFASFFATKENVGSINAQSSDSEVLGFLRTQSESAIDRSYNILRTRIDKFGVASPNIQKQQGTNRILIELPGVTDEERVRSLLQGSAKLEFWETYDNLEIYPLLENVNQTLAATLKSKKPSEETALADLEADTTEEEADLGELAAITGGQTDSVTQDSADAQLAAQNNPLFNIMQPSIVIGQNQQPMLRPGPVIGYVELKDTAKVNDILRDSVIQSIIPANVKLAWAVKPISKEDRRLELYALKPSTSDGEAALAGSVIADARADFDINGNPQVTMTMNTEGAREWRRITAAASADPNNKKSIAIVLDDVVYSAPTVQDEIAGGNSSISGNFQIEDTQDLANVLKAGRLPAPAKIVEEAVIGPTLGQAAIDAGINSSVIGLIVVLVFMVVYYNRAGWVANIAVLVNVFFIMGILASIGAVLTLPGIAGIVLTMGTAVDANVLIYERIREEMRLGKSIRQSIADGYKHAMPSILDSQITTFLVGVILFIFGTGPIAGFATTLMIGIITSLFTSIFISRIIFEWMLEKDWKITVSNKWSANTLVDANFQFIKNRKKYYIISLIAVIISLVFIFTKGFNLGVDFKGGRTYVVEFTEAVNLEEVRSNLNTAFGEDTEVKTFGDANHLRITTGYLIGETNDEADAEVLTKLEGGLNQLDGNSHEIVSSQKVGPTIANDIKTSAVYASIFAIIGIGLYILLRFRKWQYSMSSAISTAHDAILLLGIFSVFDGLLPFALDMNQHFIAAMLTVIGYSINDTVVVFDRLREYLGIPANQKKPHAEIINKAINSTLSRTIITSLTVIFVMAVLFVFGGEVIRAFSFAILIGIILGTYSSIFVAAPLVLDLTNEAEGTETKSIPSKQKVAKA</sequence>
<comment type="caution">
    <text evidence="9">Lacks conserved residue(s) required for the propagation of feature annotation.</text>
</comment>
<dbReference type="Pfam" id="PF22599">
    <property type="entry name" value="SecDF_P1_head"/>
    <property type="match status" value="1"/>
</dbReference>
<dbReference type="HAMAP" id="MF_01464_B">
    <property type="entry name" value="SecF_B"/>
    <property type="match status" value="1"/>
</dbReference>
<comment type="subcellular location">
    <subcellularLocation>
        <location evidence="1 9">Cell membrane</location>
        <topology evidence="1 9">Multi-pass membrane protein</topology>
    </subcellularLocation>
</comment>
<evidence type="ECO:0000259" key="12">
    <source>
        <dbReference type="Pfam" id="PF21760"/>
    </source>
</evidence>
<keyword evidence="4 9" id="KW-0812">Transmembrane</keyword>
<evidence type="ECO:0000256" key="9">
    <source>
        <dbReference type="HAMAP-Rule" id="MF_01463"/>
    </source>
</evidence>
<dbReference type="PANTHER" id="PTHR30081">
    <property type="entry name" value="PROTEIN-EXPORT MEMBRANE PROTEIN SEC"/>
    <property type="match status" value="1"/>
</dbReference>
<evidence type="ECO:0000256" key="2">
    <source>
        <dbReference type="ARBA" id="ARBA00022448"/>
    </source>
</evidence>
<reference evidence="14 15" key="1">
    <citation type="submission" date="2024-04" db="EMBL/GenBank/DDBJ databases">
        <title>Albibacterium profundi sp. nov., isolated from sediment of the Challenger Deep of Mariana Trench.</title>
        <authorList>
            <person name="Wang Y."/>
        </authorList>
    </citation>
    <scope>NUCLEOTIDE SEQUENCE [LARGE SCALE GENOMIC DNA]</scope>
    <source>
        <strain evidence="14 15">RHL897</strain>
    </source>
</reference>
<dbReference type="Pfam" id="PF21760">
    <property type="entry name" value="SecD_1st"/>
    <property type="match status" value="1"/>
</dbReference>
<dbReference type="NCBIfam" id="TIGR00916">
    <property type="entry name" value="2A0604s01"/>
    <property type="match status" value="1"/>
</dbReference>
<feature type="transmembrane region" description="Helical" evidence="9">
    <location>
        <begin position="515"/>
        <end position="535"/>
    </location>
</feature>
<dbReference type="InterPro" id="IPR022813">
    <property type="entry name" value="SecD/SecF_arch_bac"/>
</dbReference>
<feature type="transmembrane region" description="Helical" evidence="9">
    <location>
        <begin position="542"/>
        <end position="563"/>
    </location>
</feature>